<comment type="caution">
    <text evidence="1">The sequence shown here is derived from an EMBL/GenBank/DDBJ whole genome shotgun (WGS) entry which is preliminary data.</text>
</comment>
<evidence type="ECO:0000313" key="2">
    <source>
        <dbReference type="Proteomes" id="UP000887159"/>
    </source>
</evidence>
<dbReference type="AlphaFoldDB" id="A0A8X6RIS5"/>
<name>A0A8X6RIS5_TRICX</name>
<accession>A0A8X6RIS5</accession>
<protein>
    <submittedName>
        <fullName evidence="1">Uncharacterized protein</fullName>
    </submittedName>
</protein>
<organism evidence="1 2">
    <name type="scientific">Trichonephila clavipes</name>
    <name type="common">Golden silk orbweaver</name>
    <name type="synonym">Nephila clavipes</name>
    <dbReference type="NCBI Taxonomy" id="2585209"/>
    <lineage>
        <taxon>Eukaryota</taxon>
        <taxon>Metazoa</taxon>
        <taxon>Ecdysozoa</taxon>
        <taxon>Arthropoda</taxon>
        <taxon>Chelicerata</taxon>
        <taxon>Arachnida</taxon>
        <taxon>Araneae</taxon>
        <taxon>Araneomorphae</taxon>
        <taxon>Entelegynae</taxon>
        <taxon>Araneoidea</taxon>
        <taxon>Nephilidae</taxon>
        <taxon>Trichonephila</taxon>
    </lineage>
</organism>
<sequence>MKPEIVNFYMKKGGVHITDEMCSVYDVSRICNHWPLRICYLLNTAGINDSILYHSVFPEKEMRRSKLLEDIGMDLVQPQWDIRSELPNLNKKDKKSFTDT</sequence>
<proteinExistence type="predicted"/>
<evidence type="ECO:0000313" key="1">
    <source>
        <dbReference type="EMBL" id="GFX93039.1"/>
    </source>
</evidence>
<dbReference type="EMBL" id="BMAU01021171">
    <property type="protein sequence ID" value="GFX93039.1"/>
    <property type="molecule type" value="Genomic_DNA"/>
</dbReference>
<gene>
    <name evidence="1" type="ORF">TNCV_139831</name>
</gene>
<keyword evidence="2" id="KW-1185">Reference proteome</keyword>
<dbReference type="Proteomes" id="UP000887159">
    <property type="component" value="Unassembled WGS sequence"/>
</dbReference>
<reference evidence="1" key="1">
    <citation type="submission" date="2020-08" db="EMBL/GenBank/DDBJ databases">
        <title>Multicomponent nature underlies the extraordinary mechanical properties of spider dragline silk.</title>
        <authorList>
            <person name="Kono N."/>
            <person name="Nakamura H."/>
            <person name="Mori M."/>
            <person name="Yoshida Y."/>
            <person name="Ohtoshi R."/>
            <person name="Malay A.D."/>
            <person name="Moran D.A.P."/>
            <person name="Tomita M."/>
            <person name="Numata K."/>
            <person name="Arakawa K."/>
        </authorList>
    </citation>
    <scope>NUCLEOTIDE SEQUENCE</scope>
</reference>